<dbReference type="PANTHER" id="PTHR12952:SF0">
    <property type="entry name" value="PROTEIN SYS1 HOMOLOG"/>
    <property type="match status" value="1"/>
</dbReference>
<evidence type="ECO:0000313" key="12">
    <source>
        <dbReference type="Proteomes" id="UP001479436"/>
    </source>
</evidence>
<dbReference type="PANTHER" id="PTHR12952">
    <property type="entry name" value="SYS1"/>
    <property type="match status" value="1"/>
</dbReference>
<proteinExistence type="inferred from homology"/>
<dbReference type="EMBL" id="JASJQH010000607">
    <property type="protein sequence ID" value="KAK9763566.1"/>
    <property type="molecule type" value="Genomic_DNA"/>
</dbReference>
<evidence type="ECO:0000256" key="7">
    <source>
        <dbReference type="ARBA" id="ARBA00023034"/>
    </source>
</evidence>
<comment type="similarity">
    <text evidence="2">Belongs to the SYS1 family.</text>
</comment>
<name>A0ABR2WPY7_9FUNG</name>
<accession>A0ABR2WPY7</accession>
<evidence type="ECO:0000256" key="5">
    <source>
        <dbReference type="ARBA" id="ARBA00022927"/>
    </source>
</evidence>
<evidence type="ECO:0000256" key="9">
    <source>
        <dbReference type="SAM" id="MobiDB-lite"/>
    </source>
</evidence>
<keyword evidence="4 10" id="KW-0812">Transmembrane</keyword>
<evidence type="ECO:0000256" key="2">
    <source>
        <dbReference type="ARBA" id="ARBA00008160"/>
    </source>
</evidence>
<evidence type="ECO:0000256" key="3">
    <source>
        <dbReference type="ARBA" id="ARBA00022448"/>
    </source>
</evidence>
<evidence type="ECO:0000256" key="8">
    <source>
        <dbReference type="ARBA" id="ARBA00023136"/>
    </source>
</evidence>
<keyword evidence="12" id="KW-1185">Reference proteome</keyword>
<reference evidence="11 12" key="1">
    <citation type="submission" date="2023-04" db="EMBL/GenBank/DDBJ databases">
        <title>Genome of Basidiobolus ranarum AG-B5.</title>
        <authorList>
            <person name="Stajich J.E."/>
            <person name="Carter-House D."/>
            <person name="Gryganskyi A."/>
        </authorList>
    </citation>
    <scope>NUCLEOTIDE SEQUENCE [LARGE SCALE GENOMIC DNA]</scope>
    <source>
        <strain evidence="11 12">AG-B5</strain>
    </source>
</reference>
<dbReference type="InterPro" id="IPR019185">
    <property type="entry name" value="Integral_membrane_SYS1-rel"/>
</dbReference>
<feature type="transmembrane region" description="Helical" evidence="10">
    <location>
        <begin position="119"/>
        <end position="140"/>
    </location>
</feature>
<keyword evidence="5" id="KW-0653">Protein transport</keyword>
<keyword evidence="8 10" id="KW-0472">Membrane</keyword>
<gene>
    <name evidence="11" type="ORF">K7432_009633</name>
</gene>
<evidence type="ECO:0000256" key="10">
    <source>
        <dbReference type="SAM" id="Phobius"/>
    </source>
</evidence>
<feature type="transmembrane region" description="Helical" evidence="10">
    <location>
        <begin position="21"/>
        <end position="43"/>
    </location>
</feature>
<feature type="transmembrane region" description="Helical" evidence="10">
    <location>
        <begin position="96"/>
        <end position="113"/>
    </location>
</feature>
<protein>
    <recommendedName>
        <fullName evidence="13">Protein SYS1 homolog</fullName>
    </recommendedName>
</protein>
<organism evidence="11 12">
    <name type="scientific">Basidiobolus ranarum</name>
    <dbReference type="NCBI Taxonomy" id="34480"/>
    <lineage>
        <taxon>Eukaryota</taxon>
        <taxon>Fungi</taxon>
        <taxon>Fungi incertae sedis</taxon>
        <taxon>Zoopagomycota</taxon>
        <taxon>Entomophthoromycotina</taxon>
        <taxon>Basidiobolomycetes</taxon>
        <taxon>Basidiobolales</taxon>
        <taxon>Basidiobolaceae</taxon>
        <taxon>Basidiobolus</taxon>
    </lineage>
</organism>
<evidence type="ECO:0000256" key="4">
    <source>
        <dbReference type="ARBA" id="ARBA00022692"/>
    </source>
</evidence>
<comment type="caution">
    <text evidence="11">The sequence shown here is derived from an EMBL/GenBank/DDBJ whole genome shotgun (WGS) entry which is preliminary data.</text>
</comment>
<dbReference type="Pfam" id="PF09801">
    <property type="entry name" value="SYS1"/>
    <property type="match status" value="1"/>
</dbReference>
<evidence type="ECO:0008006" key="13">
    <source>
        <dbReference type="Google" id="ProtNLM"/>
    </source>
</evidence>
<feature type="transmembrane region" description="Helical" evidence="10">
    <location>
        <begin position="63"/>
        <end position="84"/>
    </location>
</feature>
<evidence type="ECO:0000313" key="11">
    <source>
        <dbReference type="EMBL" id="KAK9763566.1"/>
    </source>
</evidence>
<keyword evidence="7" id="KW-0333">Golgi apparatus</keyword>
<dbReference type="Proteomes" id="UP001479436">
    <property type="component" value="Unassembled WGS sequence"/>
</dbReference>
<sequence length="192" mass="21439">MVKPSTFRATAWDPLLIISQIVTLQCLCYLSASLITLIIAGLTGADITLDNLFNFREYRGDTVFGWTLAAGWLANSAFGAFLLLHIVERAKLCLDFTLTFHFFHLLFTSLYSQQVPSHIMWWTLNIVSCCLMSIGGEWVCMHREMTPIQLGGGSSSEASSSRSNSDRNKRKTSSPTYEMLPLEEVDEGGRSL</sequence>
<keyword evidence="6 10" id="KW-1133">Transmembrane helix</keyword>
<evidence type="ECO:0000256" key="6">
    <source>
        <dbReference type="ARBA" id="ARBA00022989"/>
    </source>
</evidence>
<feature type="region of interest" description="Disordered" evidence="9">
    <location>
        <begin position="150"/>
        <end position="192"/>
    </location>
</feature>
<keyword evidence="3" id="KW-0813">Transport</keyword>
<evidence type="ECO:0000256" key="1">
    <source>
        <dbReference type="ARBA" id="ARBA00004653"/>
    </source>
</evidence>
<comment type="subcellular location">
    <subcellularLocation>
        <location evidence="1">Golgi apparatus membrane</location>
        <topology evidence="1">Multi-pass membrane protein</topology>
    </subcellularLocation>
</comment>